<dbReference type="RefSeq" id="WP_281761095.1">
    <property type="nucleotide sequence ID" value="NZ_AP026709.1"/>
</dbReference>
<name>A0ABN6S9Y1_9BACT</name>
<accession>A0ABN6S9Y1</accession>
<gene>
    <name evidence="1" type="ORF">SYK_29600</name>
</gene>
<organism evidence="1 2">
    <name type="scientific">Pseudodesulfovibrio nedwellii</name>
    <dbReference type="NCBI Taxonomy" id="2973072"/>
    <lineage>
        <taxon>Bacteria</taxon>
        <taxon>Pseudomonadati</taxon>
        <taxon>Thermodesulfobacteriota</taxon>
        <taxon>Desulfovibrionia</taxon>
        <taxon>Desulfovibrionales</taxon>
        <taxon>Desulfovibrionaceae</taxon>
    </lineage>
</organism>
<dbReference type="SUPFAM" id="SSF55874">
    <property type="entry name" value="ATPase domain of HSP90 chaperone/DNA topoisomerase II/histidine kinase"/>
    <property type="match status" value="1"/>
</dbReference>
<dbReference type="Gene3D" id="3.30.565.10">
    <property type="entry name" value="Histidine kinase-like ATPase, C-terminal domain"/>
    <property type="match status" value="1"/>
</dbReference>
<dbReference type="Gene3D" id="3.30.450.20">
    <property type="entry name" value="PAS domain"/>
    <property type="match status" value="1"/>
</dbReference>
<protein>
    <recommendedName>
        <fullName evidence="3">Histidine kinase domain-containing protein</fullName>
    </recommendedName>
</protein>
<evidence type="ECO:0000313" key="1">
    <source>
        <dbReference type="EMBL" id="BDQ38600.1"/>
    </source>
</evidence>
<dbReference type="Proteomes" id="UP001317742">
    <property type="component" value="Chromosome"/>
</dbReference>
<keyword evidence="2" id="KW-1185">Reference proteome</keyword>
<dbReference type="EMBL" id="AP026709">
    <property type="protein sequence ID" value="BDQ38600.1"/>
    <property type="molecule type" value="Genomic_DNA"/>
</dbReference>
<proteinExistence type="predicted"/>
<evidence type="ECO:0000313" key="2">
    <source>
        <dbReference type="Proteomes" id="UP001317742"/>
    </source>
</evidence>
<sequence>MTTIGAELFTHYATPQRDSQETIRHISDKLTQEPMLSWFDAVPMGMTVINKHRQIVHCNKAFQKLALKQRREDVIGLRPGEALNCVNSQLVKAGCGCSEFCHICGAAQAIIKSLEGTSDCKECRMVRLAHGSEEPLDLQVYTKPIEFEGKPMTLAFTIDISHELKLRYLNRTFHHGLINGVGGIATLSELIEADPQDSGLFQLLIESSQRTLRDVLYSRDVAAAEEGKLEPDFETFAAEPFFNKIIAKECALRNMQDNGVDILIKTKTLTSDKRLLGHVIRNMLSNALEASEGSPDTITLECNYLDDGRPSISMTNSGEIPSIIREQMFK</sequence>
<dbReference type="InterPro" id="IPR036890">
    <property type="entry name" value="HATPase_C_sf"/>
</dbReference>
<reference evidence="1 2" key="1">
    <citation type="submission" date="2022-08" db="EMBL/GenBank/DDBJ databases">
        <title>Genome Sequence of the sulphate-reducing bacterium, Pseudodesulfovibrio sp. SYK.</title>
        <authorList>
            <person name="Kondo R."/>
            <person name="Kataoka T."/>
        </authorList>
    </citation>
    <scope>NUCLEOTIDE SEQUENCE [LARGE SCALE GENOMIC DNA]</scope>
    <source>
        <strain evidence="1 2">SYK</strain>
    </source>
</reference>
<evidence type="ECO:0008006" key="3">
    <source>
        <dbReference type="Google" id="ProtNLM"/>
    </source>
</evidence>